<keyword evidence="1" id="KW-0560">Oxidoreductase</keyword>
<proteinExistence type="predicted"/>
<evidence type="ECO:0000313" key="3">
    <source>
        <dbReference type="Proteomes" id="UP000694257"/>
    </source>
</evidence>
<gene>
    <name evidence="2" type="ORF">KV110_30190</name>
</gene>
<dbReference type="RefSeq" id="WP_218470582.1">
    <property type="nucleotide sequence ID" value="NZ_BAABJN010000006.1"/>
</dbReference>
<dbReference type="Proteomes" id="UP000694257">
    <property type="component" value="Chromosome"/>
</dbReference>
<accession>A0ABX8RJD9</accession>
<protein>
    <submittedName>
        <fullName evidence="2">Questin oxidase family protein</fullName>
    </submittedName>
</protein>
<organism evidence="2 3">
    <name type="scientific">Nocardia iowensis</name>
    <dbReference type="NCBI Taxonomy" id="204891"/>
    <lineage>
        <taxon>Bacteria</taxon>
        <taxon>Bacillati</taxon>
        <taxon>Actinomycetota</taxon>
        <taxon>Actinomycetes</taxon>
        <taxon>Mycobacteriales</taxon>
        <taxon>Nocardiaceae</taxon>
        <taxon>Nocardia</taxon>
    </lineage>
</organism>
<dbReference type="InterPro" id="IPR025337">
    <property type="entry name" value="Questin_oxidase-like"/>
</dbReference>
<evidence type="ECO:0000256" key="1">
    <source>
        <dbReference type="ARBA" id="ARBA00023002"/>
    </source>
</evidence>
<evidence type="ECO:0000313" key="2">
    <source>
        <dbReference type="EMBL" id="QXN89713.1"/>
    </source>
</evidence>
<name>A0ABX8RJD9_NOCIO</name>
<sequence>MSTYLDAVNDALERLDDLGYERNLGGGDLANHGPMGAEALAVLGHGDAVPGWIETYRNAAPHHEPPVPYQRLDGSDEADWRAALGDIGRAGDFEELFLREMAEEGWRAVLVRWWPRLLPGPMTGLTHGLIRTAHAVRGLAATAQPTPSQLRELARGLGYWAARFIDAPGPGRLTGRSNVAAALTAIPRLTEPPNSPQEGLARMRNPHSMPGYADALGILAPDHIDRLLSDMTANYAGVCVAHSAHGFPIPLLHGVTAPAAARLVLPQLPRQLHEPTVAALWQAQVTLLMMITTGNDGEESALTRAQRAEVPAWDELIGRAVEHGDEHVIKFTEACLREHALRPDPRYAWAVDIAQQQIERPDAEGGSALTVRFGRSGS</sequence>
<dbReference type="Pfam" id="PF14027">
    <property type="entry name" value="Questin_oxidase"/>
    <property type="match status" value="1"/>
</dbReference>
<dbReference type="EMBL" id="CP078145">
    <property type="protein sequence ID" value="QXN89713.1"/>
    <property type="molecule type" value="Genomic_DNA"/>
</dbReference>
<keyword evidence="3" id="KW-1185">Reference proteome</keyword>
<reference evidence="2 3" key="1">
    <citation type="submission" date="2021-07" db="EMBL/GenBank/DDBJ databases">
        <title>Whole Genome Sequence of Nocardia Iowensis.</title>
        <authorList>
            <person name="Lamm A."/>
            <person name="Collins-Fairclough A.M."/>
            <person name="Bunk B."/>
            <person name="Sproer C."/>
        </authorList>
    </citation>
    <scope>NUCLEOTIDE SEQUENCE [LARGE SCALE GENOMIC DNA]</scope>
    <source>
        <strain evidence="2 3">NRRL 5646</strain>
    </source>
</reference>